<reference evidence="2 3" key="1">
    <citation type="submission" date="2012-11" db="EMBL/GenBank/DDBJ databases">
        <title>Whole genome sequence of Gluconacetobacter europaeus NBRC3261.</title>
        <authorList>
            <person name="Azuma Y."/>
            <person name="Higashiura N."/>
            <person name="Hirakawa H."/>
            <person name="Matsushita K."/>
        </authorList>
    </citation>
    <scope>NUCLEOTIDE SEQUENCE [LARGE SCALE GENOMIC DNA]</scope>
    <source>
        <strain evidence="2 3">NBRC 3261</strain>
    </source>
</reference>
<keyword evidence="1" id="KW-1133">Transmembrane helix</keyword>
<dbReference type="AlphaFoldDB" id="A0A0D6Q208"/>
<dbReference type="EMBL" id="BANI01000141">
    <property type="protein sequence ID" value="GAN97323.1"/>
    <property type="molecule type" value="Genomic_DNA"/>
</dbReference>
<dbReference type="Proteomes" id="UP000032675">
    <property type="component" value="Unassembled WGS sequence"/>
</dbReference>
<sequence>MEIATGAAATAAPTTAAPDIFGRAAVIIAISAIITPAGAITVPAVIAAISGAINAGDKRTGQNQYRQ</sequence>
<comment type="caution">
    <text evidence="2">The sequence shown here is derived from an EMBL/GenBank/DDBJ whole genome shotgun (WGS) entry which is preliminary data.</text>
</comment>
<evidence type="ECO:0000256" key="1">
    <source>
        <dbReference type="SAM" id="Phobius"/>
    </source>
</evidence>
<feature type="transmembrane region" description="Helical" evidence="1">
    <location>
        <begin position="26"/>
        <end position="49"/>
    </location>
</feature>
<evidence type="ECO:0000313" key="2">
    <source>
        <dbReference type="EMBL" id="GAN97323.1"/>
    </source>
</evidence>
<evidence type="ECO:0000313" key="3">
    <source>
        <dbReference type="Proteomes" id="UP000032675"/>
    </source>
</evidence>
<keyword evidence="1" id="KW-0472">Membrane</keyword>
<name>A0A0D6Q208_KOMEU</name>
<keyword evidence="1" id="KW-0812">Transmembrane</keyword>
<organism evidence="2 3">
    <name type="scientific">Komagataeibacter europaeus NBRC 3261</name>
    <dbReference type="NCBI Taxonomy" id="1234669"/>
    <lineage>
        <taxon>Bacteria</taxon>
        <taxon>Pseudomonadati</taxon>
        <taxon>Pseudomonadota</taxon>
        <taxon>Alphaproteobacteria</taxon>
        <taxon>Acetobacterales</taxon>
        <taxon>Acetobacteraceae</taxon>
        <taxon>Komagataeibacter</taxon>
    </lineage>
</organism>
<accession>A0A0D6Q208</accession>
<proteinExistence type="predicted"/>
<protein>
    <submittedName>
        <fullName evidence="2">Uncharacterized protein</fullName>
    </submittedName>
</protein>
<gene>
    <name evidence="2" type="ORF">Geu3261_0160_048</name>
</gene>